<dbReference type="GO" id="GO:0006310">
    <property type="term" value="P:DNA recombination"/>
    <property type="evidence" value="ECO:0007669"/>
    <property type="project" value="UniProtKB-KW"/>
</dbReference>
<comment type="similarity">
    <text evidence="1">Belongs to the 'phage' integrase family.</text>
</comment>
<dbReference type="SUPFAM" id="SSF56349">
    <property type="entry name" value="DNA breaking-rejoining enzymes"/>
    <property type="match status" value="1"/>
</dbReference>
<dbReference type="InterPro" id="IPR044068">
    <property type="entry name" value="CB"/>
</dbReference>
<accession>L7VY76</accession>
<organism evidence="8">
    <name type="scientific">uncultured bacterium A1Q1_fos_2004</name>
    <dbReference type="NCBI Taxonomy" id="1256557"/>
    <lineage>
        <taxon>Bacteria</taxon>
        <taxon>environmental samples</taxon>
    </lineage>
</organism>
<dbReference type="GO" id="GO:0003677">
    <property type="term" value="F:DNA binding"/>
    <property type="evidence" value="ECO:0007669"/>
    <property type="project" value="UniProtKB-UniRule"/>
</dbReference>
<dbReference type="PANTHER" id="PTHR30349:SF41">
    <property type="entry name" value="INTEGRASE_RECOMBINASE PROTEIN MJ0367-RELATED"/>
    <property type="match status" value="1"/>
</dbReference>
<dbReference type="InterPro" id="IPR013762">
    <property type="entry name" value="Integrase-like_cat_sf"/>
</dbReference>
<name>L7VY76_9BACT</name>
<dbReference type="PANTHER" id="PTHR30349">
    <property type="entry name" value="PHAGE INTEGRASE-RELATED"/>
    <property type="match status" value="1"/>
</dbReference>
<evidence type="ECO:0000256" key="2">
    <source>
        <dbReference type="ARBA" id="ARBA00022908"/>
    </source>
</evidence>
<dbReference type="InterPro" id="IPR011010">
    <property type="entry name" value="DNA_brk_join_enz"/>
</dbReference>
<protein>
    <submittedName>
        <fullName evidence="8">Phage integrase family protein</fullName>
    </submittedName>
</protein>
<reference evidence="8" key="1">
    <citation type="submission" date="2012-09" db="EMBL/GenBank/DDBJ databases">
        <title>Metagenomic Characterization of a Microbial Community in Wastewater Detects High Levels of Antibiotic Resistance.</title>
        <authorList>
            <person name="Abrams M."/>
            <person name="Caldwell A."/>
            <person name="Vandaei E."/>
            <person name="Lee W."/>
            <person name="Perrott J."/>
            <person name="Khan S.Y."/>
            <person name="Ta J."/>
            <person name="Romero D."/>
            <person name="Nguyen V."/>
            <person name="Pourmand N."/>
            <person name="Ouverney C.C."/>
        </authorList>
    </citation>
    <scope>NUCLEOTIDE SEQUENCE</scope>
</reference>
<proteinExistence type="inferred from homology"/>
<feature type="domain" description="Tyr recombinase" evidence="6">
    <location>
        <begin position="94"/>
        <end position="269"/>
    </location>
</feature>
<dbReference type="InterPro" id="IPR002104">
    <property type="entry name" value="Integrase_catalytic"/>
</dbReference>
<dbReference type="CDD" id="cd00397">
    <property type="entry name" value="DNA_BRE_C"/>
    <property type="match status" value="1"/>
</dbReference>
<evidence type="ECO:0000256" key="1">
    <source>
        <dbReference type="ARBA" id="ARBA00008857"/>
    </source>
</evidence>
<dbReference type="Pfam" id="PF02899">
    <property type="entry name" value="Phage_int_SAM_1"/>
    <property type="match status" value="1"/>
</dbReference>
<sequence>MRAQRFTQSTIDFYRYRLTAFIAWGNAHRANTLADITPTLLRSYLVHLQDRELADYSQHAAARAIRAFLNFCVREELLPLSPMQKVKMPKVDKRILPALSVADVKKLVKACKSERDKAIVLFLLDTGVRAAEFVKLNIADMDTDSGEIRVKQGKGRKDRPVYLGAKALRQLTRYLSRRKQRKSIDPLFISEYQQERLTKSGLNQLLRRIGKRAGVTECKPHTFRRTFALWSLRAGMNIYVLQRLMGHKDITVLRQYLALVDEDARQAHESFGPVDNNL</sequence>
<dbReference type="Pfam" id="PF00589">
    <property type="entry name" value="Phage_integrase"/>
    <property type="match status" value="1"/>
</dbReference>
<dbReference type="PROSITE" id="PS51898">
    <property type="entry name" value="TYR_RECOMBINASE"/>
    <property type="match status" value="1"/>
</dbReference>
<evidence type="ECO:0000256" key="5">
    <source>
        <dbReference type="PROSITE-ProRule" id="PRU01248"/>
    </source>
</evidence>
<dbReference type="AlphaFoldDB" id="L7VY76"/>
<evidence type="ECO:0000259" key="7">
    <source>
        <dbReference type="PROSITE" id="PS51900"/>
    </source>
</evidence>
<keyword evidence="3 5" id="KW-0238">DNA-binding</keyword>
<dbReference type="InterPro" id="IPR004107">
    <property type="entry name" value="Integrase_SAM-like_N"/>
</dbReference>
<dbReference type="InterPro" id="IPR010998">
    <property type="entry name" value="Integrase_recombinase_N"/>
</dbReference>
<evidence type="ECO:0000259" key="6">
    <source>
        <dbReference type="PROSITE" id="PS51898"/>
    </source>
</evidence>
<dbReference type="PROSITE" id="PS51900">
    <property type="entry name" value="CB"/>
    <property type="match status" value="1"/>
</dbReference>
<dbReference type="EMBL" id="JX649899">
    <property type="protein sequence ID" value="AGC72361.1"/>
    <property type="molecule type" value="Genomic_DNA"/>
</dbReference>
<keyword evidence="4" id="KW-0233">DNA recombination</keyword>
<dbReference type="GO" id="GO:0015074">
    <property type="term" value="P:DNA integration"/>
    <property type="evidence" value="ECO:0007669"/>
    <property type="project" value="UniProtKB-KW"/>
</dbReference>
<evidence type="ECO:0000256" key="4">
    <source>
        <dbReference type="ARBA" id="ARBA00023172"/>
    </source>
</evidence>
<keyword evidence="2" id="KW-0229">DNA integration</keyword>
<dbReference type="Gene3D" id="1.10.150.130">
    <property type="match status" value="1"/>
</dbReference>
<feature type="domain" description="Core-binding (CB)" evidence="7">
    <location>
        <begin position="1"/>
        <end position="73"/>
    </location>
</feature>
<evidence type="ECO:0000256" key="3">
    <source>
        <dbReference type="ARBA" id="ARBA00023125"/>
    </source>
</evidence>
<evidence type="ECO:0000313" key="8">
    <source>
        <dbReference type="EMBL" id="AGC72361.1"/>
    </source>
</evidence>
<dbReference type="InterPro" id="IPR050090">
    <property type="entry name" value="Tyrosine_recombinase_XerCD"/>
</dbReference>
<dbReference type="Gene3D" id="1.10.443.10">
    <property type="entry name" value="Intergrase catalytic core"/>
    <property type="match status" value="1"/>
</dbReference>